<evidence type="ECO:0000256" key="1">
    <source>
        <dbReference type="SAM" id="MobiDB-lite"/>
    </source>
</evidence>
<accession>A0AAV7RZV4</accession>
<evidence type="ECO:0000313" key="2">
    <source>
        <dbReference type="EMBL" id="KAJ1156523.1"/>
    </source>
</evidence>
<feature type="compositionally biased region" description="Basic and acidic residues" evidence="1">
    <location>
        <begin position="1"/>
        <end position="19"/>
    </location>
</feature>
<dbReference type="AlphaFoldDB" id="A0AAV7RZV4"/>
<feature type="region of interest" description="Disordered" evidence="1">
    <location>
        <begin position="74"/>
        <end position="93"/>
    </location>
</feature>
<reference evidence="2" key="1">
    <citation type="journal article" date="2022" name="bioRxiv">
        <title>Sequencing and chromosome-scale assembly of the giantPleurodeles waltlgenome.</title>
        <authorList>
            <person name="Brown T."/>
            <person name="Elewa A."/>
            <person name="Iarovenko S."/>
            <person name="Subramanian E."/>
            <person name="Araus A.J."/>
            <person name="Petzold A."/>
            <person name="Susuki M."/>
            <person name="Suzuki K.-i.T."/>
            <person name="Hayashi T."/>
            <person name="Toyoda A."/>
            <person name="Oliveira C."/>
            <person name="Osipova E."/>
            <person name="Leigh N.D."/>
            <person name="Simon A."/>
            <person name="Yun M.H."/>
        </authorList>
    </citation>
    <scope>NUCLEOTIDE SEQUENCE</scope>
    <source>
        <strain evidence="2">20211129_DDA</strain>
        <tissue evidence="2">Liver</tissue>
    </source>
</reference>
<gene>
    <name evidence="2" type="ORF">NDU88_009242</name>
</gene>
<name>A0AAV7RZV4_PLEWA</name>
<protein>
    <submittedName>
        <fullName evidence="2">Uncharacterized protein</fullName>
    </submittedName>
</protein>
<sequence length="93" mass="9891">MQRLARGPDGKETWTRTSEEPSGPTIAAAAPCAQNATTDTPSHAIGAQSNGQLKTPDEHWSPIAEHEHDGAARLRSNCGRGKSRRSKFLGTAV</sequence>
<organism evidence="2 3">
    <name type="scientific">Pleurodeles waltl</name>
    <name type="common">Iberian ribbed newt</name>
    <dbReference type="NCBI Taxonomy" id="8319"/>
    <lineage>
        <taxon>Eukaryota</taxon>
        <taxon>Metazoa</taxon>
        <taxon>Chordata</taxon>
        <taxon>Craniata</taxon>
        <taxon>Vertebrata</taxon>
        <taxon>Euteleostomi</taxon>
        <taxon>Amphibia</taxon>
        <taxon>Batrachia</taxon>
        <taxon>Caudata</taxon>
        <taxon>Salamandroidea</taxon>
        <taxon>Salamandridae</taxon>
        <taxon>Pleurodelinae</taxon>
        <taxon>Pleurodeles</taxon>
    </lineage>
</organism>
<dbReference type="EMBL" id="JANPWB010000009">
    <property type="protein sequence ID" value="KAJ1156523.1"/>
    <property type="molecule type" value="Genomic_DNA"/>
</dbReference>
<feature type="region of interest" description="Disordered" evidence="1">
    <location>
        <begin position="1"/>
        <end position="58"/>
    </location>
</feature>
<comment type="caution">
    <text evidence="2">The sequence shown here is derived from an EMBL/GenBank/DDBJ whole genome shotgun (WGS) entry which is preliminary data.</text>
</comment>
<keyword evidence="3" id="KW-1185">Reference proteome</keyword>
<proteinExistence type="predicted"/>
<feature type="compositionally biased region" description="Low complexity" evidence="1">
    <location>
        <begin position="27"/>
        <end position="36"/>
    </location>
</feature>
<dbReference type="Proteomes" id="UP001066276">
    <property type="component" value="Chromosome 5"/>
</dbReference>
<evidence type="ECO:0000313" key="3">
    <source>
        <dbReference type="Proteomes" id="UP001066276"/>
    </source>
</evidence>
<feature type="compositionally biased region" description="Polar residues" evidence="1">
    <location>
        <begin position="37"/>
        <end position="53"/>
    </location>
</feature>